<organism evidence="2">
    <name type="scientific">Iconisemion striatum</name>
    <dbReference type="NCBI Taxonomy" id="60296"/>
    <lineage>
        <taxon>Eukaryota</taxon>
        <taxon>Metazoa</taxon>
        <taxon>Chordata</taxon>
        <taxon>Craniata</taxon>
        <taxon>Vertebrata</taxon>
        <taxon>Euteleostomi</taxon>
        <taxon>Actinopterygii</taxon>
        <taxon>Neopterygii</taxon>
        <taxon>Teleostei</taxon>
        <taxon>Neoteleostei</taxon>
        <taxon>Acanthomorphata</taxon>
        <taxon>Ovalentaria</taxon>
        <taxon>Atherinomorphae</taxon>
        <taxon>Cyprinodontiformes</taxon>
        <taxon>Nothobranchiidae</taxon>
        <taxon>Iconisemion</taxon>
    </lineage>
</organism>
<reference evidence="2" key="2">
    <citation type="submission" date="2016-06" db="EMBL/GenBank/DDBJ databases">
        <title>The genome of a short-lived fish provides insights into sex chromosome evolution and the genetic control of aging.</title>
        <authorList>
            <person name="Reichwald K."/>
            <person name="Felder M."/>
            <person name="Petzold A."/>
            <person name="Koch P."/>
            <person name="Groth M."/>
            <person name="Platzer M."/>
        </authorList>
    </citation>
    <scope>NUCLEOTIDE SEQUENCE</scope>
    <source>
        <tissue evidence="2">Brain</tissue>
    </source>
</reference>
<reference evidence="2" key="1">
    <citation type="submission" date="2016-05" db="EMBL/GenBank/DDBJ databases">
        <authorList>
            <person name="Lavstsen T."/>
            <person name="Jespersen J.S."/>
        </authorList>
    </citation>
    <scope>NUCLEOTIDE SEQUENCE</scope>
    <source>
        <tissue evidence="2">Brain</tissue>
    </source>
</reference>
<evidence type="ECO:0000256" key="1">
    <source>
        <dbReference type="SAM" id="Phobius"/>
    </source>
</evidence>
<accession>A0A1A7W8A4</accession>
<gene>
    <name evidence="2" type="primary">OLA.4531</name>
</gene>
<keyword evidence="1" id="KW-0472">Membrane</keyword>
<keyword evidence="1" id="KW-1133">Transmembrane helix</keyword>
<feature type="transmembrane region" description="Helical" evidence="1">
    <location>
        <begin position="6"/>
        <end position="34"/>
    </location>
</feature>
<dbReference type="EMBL" id="HADW01000346">
    <property type="protein sequence ID" value="SBP01746.1"/>
    <property type="molecule type" value="Transcribed_RNA"/>
</dbReference>
<evidence type="ECO:0000313" key="2">
    <source>
        <dbReference type="EMBL" id="SBP01746.1"/>
    </source>
</evidence>
<dbReference type="EMBL" id="HADX01005018">
    <property type="protein sequence ID" value="SBP27250.1"/>
    <property type="molecule type" value="Transcribed_RNA"/>
</dbReference>
<name>A0A1A7W8A4_9TELE</name>
<protein>
    <submittedName>
        <fullName evidence="2">Uncharacterized protein</fullName>
    </submittedName>
</protein>
<keyword evidence="1" id="KW-0812">Transmembrane</keyword>
<sequence length="113" mass="12550">MQVLPIWGLAIPLPAVLMITVGLYMMVLGLGLWIRHCLKDYCSFECANCCPGISISEQCFRVAEMCDCRLPTVRSFLPNSCPSPSCINMDCACTCQPPECDSCNCLCFEIRIK</sequence>
<proteinExistence type="predicted"/>
<dbReference type="AlphaFoldDB" id="A0A1A7W8A4"/>